<dbReference type="EMBL" id="NBVN01000002">
    <property type="protein sequence ID" value="PUA33545.1"/>
    <property type="molecule type" value="Genomic_DNA"/>
</dbReference>
<dbReference type="AlphaFoldDB" id="A0A2R7Y7N7"/>
<accession>A0A2R7Y7N7</accession>
<sequence>MTEDLTLIETYSKAIDDPTLSVSIVLKGDIILNKALAVGEDFIALIKDLCKDKLCLGRVRSKDFEGSVYVFNGRVFATFFRSPTEELSGVAAFEKLKVLTKDLTASIIVYSFSKEVLGDVYEELVKSLKVAEVSVTPTPKEEVKELEVKEEVKKVEEVSKPSLAEVTAPTVEQILEKRVSEDVTSLGIKLKSLVLVVKEDVALAEVTCVDEDCSISDLSLVVVRNVIENNVKVSKVKLLLHVEHLAEKITSSEITLDDVDLWRALGYLPYVIRKYGSSIEEYSYTLKKNSLEIVVTAKTPPKLVHPLTIAKELYSQISKSWKGSLKIKVRMRMPGYGLEFLEGKAP</sequence>
<name>A0A2R7Y7N7_9CREN</name>
<evidence type="ECO:0000313" key="2">
    <source>
        <dbReference type="Proteomes" id="UP000244093"/>
    </source>
</evidence>
<comment type="caution">
    <text evidence="1">The sequence shown here is derived from an EMBL/GenBank/DDBJ whole genome shotgun (WGS) entry which is preliminary data.</text>
</comment>
<gene>
    <name evidence="1" type="ORF">B7O98_03775</name>
</gene>
<dbReference type="Proteomes" id="UP000244093">
    <property type="component" value="Unassembled WGS sequence"/>
</dbReference>
<evidence type="ECO:0000313" key="1">
    <source>
        <dbReference type="EMBL" id="PUA33545.1"/>
    </source>
</evidence>
<reference evidence="1 2" key="1">
    <citation type="journal article" date="2018" name="Syst. Appl. Microbiol.">
        <title>A new symbiotic nanoarchaeote (Candidatus Nanoclepta minutus) and its host (Zestosphaera tikiterensis gen. nov., sp. nov.) from a New Zealand hot spring.</title>
        <authorList>
            <person name="St John E."/>
            <person name="Liu Y."/>
            <person name="Podar M."/>
            <person name="Stott M.B."/>
            <person name="Meneghin J."/>
            <person name="Chen Z."/>
            <person name="Lagutin K."/>
            <person name="Mitchell K."/>
            <person name="Reysenbach A.L."/>
        </authorList>
    </citation>
    <scope>NUCLEOTIDE SEQUENCE [LARGE SCALE GENOMIC DNA]</scope>
    <source>
        <strain evidence="1">NZ3</strain>
    </source>
</reference>
<organism evidence="1 2">
    <name type="scientific">Zestosphaera tikiterensis</name>
    <dbReference type="NCBI Taxonomy" id="1973259"/>
    <lineage>
        <taxon>Archaea</taxon>
        <taxon>Thermoproteota</taxon>
        <taxon>Thermoprotei</taxon>
        <taxon>Desulfurococcales</taxon>
        <taxon>Desulfurococcaceae</taxon>
        <taxon>Zestosphaera</taxon>
    </lineage>
</organism>
<proteinExistence type="predicted"/>
<protein>
    <submittedName>
        <fullName evidence="1">Uncharacterized protein</fullName>
    </submittedName>
</protein>